<gene>
    <name evidence="1" type="ORF">CAMGR0001_0966</name>
</gene>
<reference evidence="1 2" key="1">
    <citation type="submission" date="2009-07" db="EMBL/GenBank/DDBJ databases">
        <authorList>
            <person name="Madupu R."/>
            <person name="Sebastian Y."/>
            <person name="Durkin A.S."/>
            <person name="Torralba M."/>
            <person name="Methe B."/>
            <person name="Sutton G.G."/>
            <person name="Strausberg R.L."/>
            <person name="Nelson K.E."/>
        </authorList>
    </citation>
    <scope>NUCLEOTIDE SEQUENCE [LARGE SCALE GENOMIC DNA]</scope>
    <source>
        <strain evidence="1 2">RM3268</strain>
    </source>
</reference>
<dbReference type="Proteomes" id="UP000005709">
    <property type="component" value="Unassembled WGS sequence"/>
</dbReference>
<name>C8PGH1_9BACT</name>
<protein>
    <submittedName>
        <fullName evidence="1">Uncharacterized protein</fullName>
    </submittedName>
</protein>
<evidence type="ECO:0000313" key="2">
    <source>
        <dbReference type="Proteomes" id="UP000005709"/>
    </source>
</evidence>
<dbReference type="EMBL" id="ACYG01000019">
    <property type="protein sequence ID" value="EEV18209.1"/>
    <property type="molecule type" value="Genomic_DNA"/>
</dbReference>
<proteinExistence type="predicted"/>
<dbReference type="AlphaFoldDB" id="C8PGH1"/>
<evidence type="ECO:0000313" key="1">
    <source>
        <dbReference type="EMBL" id="EEV18209.1"/>
    </source>
</evidence>
<organism evidence="1 2">
    <name type="scientific">Campylobacter gracilis RM3268</name>
    <dbReference type="NCBI Taxonomy" id="553220"/>
    <lineage>
        <taxon>Bacteria</taxon>
        <taxon>Pseudomonadati</taxon>
        <taxon>Campylobacterota</taxon>
        <taxon>Epsilonproteobacteria</taxon>
        <taxon>Campylobacterales</taxon>
        <taxon>Campylobacteraceae</taxon>
        <taxon>Campylobacter</taxon>
    </lineage>
</organism>
<comment type="caution">
    <text evidence="1">The sequence shown here is derived from an EMBL/GenBank/DDBJ whole genome shotgun (WGS) entry which is preliminary data.</text>
</comment>
<accession>C8PGH1</accession>
<keyword evidence="2" id="KW-1185">Reference proteome</keyword>
<sequence>MKFCAFSVCGGILRQNSVAKFYCEIIKQISPMKFSLELRL</sequence>